<dbReference type="FunFam" id="3.90.850.10:FF:000002">
    <property type="entry name" value="2-hydroxyhepta-2,4-diene-1,7-dioate isomerase"/>
    <property type="match status" value="1"/>
</dbReference>
<dbReference type="AlphaFoldDB" id="A0A3P3XTD0"/>
<evidence type="ECO:0000313" key="4">
    <source>
        <dbReference type="EMBL" id="SLM19384.1"/>
    </source>
</evidence>
<keyword evidence="2" id="KW-0479">Metal-binding</keyword>
<reference evidence="4" key="1">
    <citation type="submission" date="2017-02" db="EMBL/GenBank/DDBJ databases">
        <authorList>
            <person name="Regsiter A."/>
            <person name="William W."/>
        </authorList>
    </citation>
    <scope>NUCLEOTIDE SEQUENCE</scope>
    <source>
        <strain evidence="4">BdmA 4</strain>
    </source>
</reference>
<dbReference type="GO" id="GO:0019752">
    <property type="term" value="P:carboxylic acid metabolic process"/>
    <property type="evidence" value="ECO:0007669"/>
    <property type="project" value="UniProtKB-ARBA"/>
</dbReference>
<feature type="domain" description="Fumarylacetoacetase-like C-terminal" evidence="3">
    <location>
        <begin position="64"/>
        <end position="256"/>
    </location>
</feature>
<sequence>MRIIRCEYEGKLFYGRIDGDNVMLSYDVPKIRMSHGGKEVYWESEEKSVPFSKVRLEAPCAPKKAVCVGLNYRDHADEFGQTIPSAPVLFIKPSTSLLGPGKTIQYPSMSKRVDYEAELVVIIGRLAKNVTAHDAFDYVLGYTCGNDVTARDLQPQNGQWTIAKSFDTFMPLGPWIETDIDPSSLQIKALLNGEVRQSSSTTNLIFNVADLIAYISQIMTLEPGDVIMTGTPSGVGPMKKGDRIVVEIEGIGHLENIIG</sequence>
<evidence type="ECO:0000256" key="1">
    <source>
        <dbReference type="ARBA" id="ARBA00010211"/>
    </source>
</evidence>
<dbReference type="GO" id="GO:0016853">
    <property type="term" value="F:isomerase activity"/>
    <property type="evidence" value="ECO:0007669"/>
    <property type="project" value="UniProtKB-ARBA"/>
</dbReference>
<dbReference type="GO" id="GO:0046872">
    <property type="term" value="F:metal ion binding"/>
    <property type="evidence" value="ECO:0007669"/>
    <property type="project" value="UniProtKB-KW"/>
</dbReference>
<dbReference type="InterPro" id="IPR011234">
    <property type="entry name" value="Fumarylacetoacetase-like_C"/>
</dbReference>
<name>A0A3P3XTD0_9SPIR</name>
<protein>
    <recommendedName>
        <fullName evidence="3">Fumarylacetoacetase-like C-terminal domain-containing protein</fullName>
    </recommendedName>
</protein>
<proteinExistence type="inferred from homology"/>
<evidence type="ECO:0000256" key="2">
    <source>
        <dbReference type="ARBA" id="ARBA00022723"/>
    </source>
</evidence>
<dbReference type="SUPFAM" id="SSF56529">
    <property type="entry name" value="FAH"/>
    <property type="match status" value="1"/>
</dbReference>
<dbReference type="Gene3D" id="3.90.850.10">
    <property type="entry name" value="Fumarylacetoacetase-like, C-terminal domain"/>
    <property type="match status" value="1"/>
</dbReference>
<evidence type="ECO:0000259" key="3">
    <source>
        <dbReference type="Pfam" id="PF01557"/>
    </source>
</evidence>
<organism evidence="4">
    <name type="scientific">uncultured spirochete</name>
    <dbReference type="NCBI Taxonomy" id="156406"/>
    <lineage>
        <taxon>Bacteria</taxon>
        <taxon>Pseudomonadati</taxon>
        <taxon>Spirochaetota</taxon>
        <taxon>Spirochaetia</taxon>
        <taxon>Spirochaetales</taxon>
        <taxon>environmental samples</taxon>
    </lineage>
</organism>
<dbReference type="InterPro" id="IPR036663">
    <property type="entry name" value="Fumarylacetoacetase_C_sf"/>
</dbReference>
<comment type="similarity">
    <text evidence="1">Belongs to the FAH family.</text>
</comment>
<dbReference type="EMBL" id="FWDO01000005">
    <property type="protein sequence ID" value="SLM19384.1"/>
    <property type="molecule type" value="Genomic_DNA"/>
</dbReference>
<dbReference type="PANTHER" id="PTHR11820:SF7">
    <property type="entry name" value="ACYLPYRUVASE FAHD1, MITOCHONDRIAL"/>
    <property type="match status" value="1"/>
</dbReference>
<dbReference type="GO" id="GO:0018773">
    <property type="term" value="F:acetylpyruvate hydrolase activity"/>
    <property type="evidence" value="ECO:0007669"/>
    <property type="project" value="TreeGrafter"/>
</dbReference>
<gene>
    <name evidence="4" type="ORF">SPIRO4BDMA_50899</name>
</gene>
<dbReference type="PANTHER" id="PTHR11820">
    <property type="entry name" value="ACYLPYRUVASE"/>
    <property type="match status" value="1"/>
</dbReference>
<accession>A0A3P3XTD0</accession>
<dbReference type="Pfam" id="PF01557">
    <property type="entry name" value="FAA_hydrolase"/>
    <property type="match status" value="1"/>
</dbReference>